<feature type="compositionally biased region" description="Low complexity" evidence="1">
    <location>
        <begin position="102"/>
        <end position="133"/>
    </location>
</feature>
<reference evidence="3 4" key="1">
    <citation type="submission" date="2024-08" db="EMBL/GenBank/DDBJ databases">
        <authorList>
            <person name="Cucini C."/>
            <person name="Frati F."/>
        </authorList>
    </citation>
    <scope>NUCLEOTIDE SEQUENCE [LARGE SCALE GENOMIC DNA]</scope>
</reference>
<evidence type="ECO:0000313" key="4">
    <source>
        <dbReference type="Proteomes" id="UP001642540"/>
    </source>
</evidence>
<comment type="caution">
    <text evidence="3">The sequence shown here is derived from an EMBL/GenBank/DDBJ whole genome shotgun (WGS) entry which is preliminary data.</text>
</comment>
<evidence type="ECO:0000256" key="1">
    <source>
        <dbReference type="SAM" id="MobiDB-lite"/>
    </source>
</evidence>
<accession>A0ABP1PJB5</accession>
<keyword evidence="2" id="KW-1133">Transmembrane helix</keyword>
<feature type="transmembrane region" description="Helical" evidence="2">
    <location>
        <begin position="28"/>
        <end position="52"/>
    </location>
</feature>
<dbReference type="EMBL" id="CAXLJM020000004">
    <property type="protein sequence ID" value="CAL8069223.1"/>
    <property type="molecule type" value="Genomic_DNA"/>
</dbReference>
<feature type="compositionally biased region" description="Polar residues" evidence="1">
    <location>
        <begin position="143"/>
        <end position="153"/>
    </location>
</feature>
<keyword evidence="2" id="KW-0812">Transmembrane</keyword>
<evidence type="ECO:0000256" key="2">
    <source>
        <dbReference type="SAM" id="Phobius"/>
    </source>
</evidence>
<sequence>MGVGLIIGTKKQPPEQTDTETVLGNCQLWIYGAHILDLYTVIEFLIVCYFIFSVKNFQGSRAILVAVLAIIKIVFRVVAFVVVKLFMADLNRPSCSCPVPPQQQQTQLQQHQQQQQQQVHQQQQQTQTSHQPQMMVPAPPPNSQFQPASYHPS</sequence>
<name>A0ABP1PJB5_9HEXA</name>
<proteinExistence type="predicted"/>
<feature type="transmembrane region" description="Helical" evidence="2">
    <location>
        <begin position="64"/>
        <end position="87"/>
    </location>
</feature>
<dbReference type="Proteomes" id="UP001642540">
    <property type="component" value="Unassembled WGS sequence"/>
</dbReference>
<organism evidence="3 4">
    <name type="scientific">Orchesella dallaii</name>
    <dbReference type="NCBI Taxonomy" id="48710"/>
    <lineage>
        <taxon>Eukaryota</taxon>
        <taxon>Metazoa</taxon>
        <taxon>Ecdysozoa</taxon>
        <taxon>Arthropoda</taxon>
        <taxon>Hexapoda</taxon>
        <taxon>Collembola</taxon>
        <taxon>Entomobryomorpha</taxon>
        <taxon>Entomobryoidea</taxon>
        <taxon>Orchesellidae</taxon>
        <taxon>Orchesellinae</taxon>
        <taxon>Orchesella</taxon>
    </lineage>
</organism>
<evidence type="ECO:0000313" key="3">
    <source>
        <dbReference type="EMBL" id="CAL8069223.1"/>
    </source>
</evidence>
<gene>
    <name evidence="3" type="ORF">ODALV1_LOCUS659</name>
</gene>
<feature type="region of interest" description="Disordered" evidence="1">
    <location>
        <begin position="96"/>
        <end position="153"/>
    </location>
</feature>
<keyword evidence="4" id="KW-1185">Reference proteome</keyword>
<keyword evidence="2" id="KW-0472">Membrane</keyword>
<protein>
    <submittedName>
        <fullName evidence="3">Uncharacterized protein</fullName>
    </submittedName>
</protein>